<keyword evidence="1" id="KW-0472">Membrane</keyword>
<dbReference type="Proteomes" id="UP000294933">
    <property type="component" value="Unassembled WGS sequence"/>
</dbReference>
<evidence type="ECO:0000313" key="2">
    <source>
        <dbReference type="EMBL" id="TDL23240.1"/>
    </source>
</evidence>
<sequence>MLIHVRAQRWWWLVLCASGVSVCGVGLVRFARCSSSGLGGNFGRIIELSTNTDNTMQGSCGSSRAVDRCGPLKSLKAADAISISSASGRHLQTPARLRGGNRGILSRRLQKTGLRLWKQRLGRPMDMGQSGNRT</sequence>
<reference evidence="2 3" key="1">
    <citation type="submission" date="2018-06" db="EMBL/GenBank/DDBJ databases">
        <title>A transcriptomic atlas of mushroom development highlights an independent origin of complex multicellularity.</title>
        <authorList>
            <consortium name="DOE Joint Genome Institute"/>
            <person name="Krizsan K."/>
            <person name="Almasi E."/>
            <person name="Merenyi Z."/>
            <person name="Sahu N."/>
            <person name="Viragh M."/>
            <person name="Koszo T."/>
            <person name="Mondo S."/>
            <person name="Kiss B."/>
            <person name="Balint B."/>
            <person name="Kues U."/>
            <person name="Barry K."/>
            <person name="Hegedus J.C."/>
            <person name="Henrissat B."/>
            <person name="Johnson J."/>
            <person name="Lipzen A."/>
            <person name="Ohm R."/>
            <person name="Nagy I."/>
            <person name="Pangilinan J."/>
            <person name="Yan J."/>
            <person name="Xiong Y."/>
            <person name="Grigoriev I.V."/>
            <person name="Hibbett D.S."/>
            <person name="Nagy L.G."/>
        </authorList>
    </citation>
    <scope>NUCLEOTIDE SEQUENCE [LARGE SCALE GENOMIC DNA]</scope>
    <source>
        <strain evidence="2 3">SZMC22713</strain>
    </source>
</reference>
<dbReference type="EMBL" id="ML170171">
    <property type="protein sequence ID" value="TDL23240.1"/>
    <property type="molecule type" value="Genomic_DNA"/>
</dbReference>
<name>A0A4Y7Q8T8_9AGAM</name>
<keyword evidence="1" id="KW-1133">Transmembrane helix</keyword>
<protein>
    <submittedName>
        <fullName evidence="2">Uncharacterized protein</fullName>
    </submittedName>
</protein>
<keyword evidence="1" id="KW-0812">Transmembrane</keyword>
<dbReference type="AlphaFoldDB" id="A0A4Y7Q8T8"/>
<evidence type="ECO:0000313" key="3">
    <source>
        <dbReference type="Proteomes" id="UP000294933"/>
    </source>
</evidence>
<accession>A0A4Y7Q8T8</accession>
<keyword evidence="3" id="KW-1185">Reference proteome</keyword>
<evidence type="ECO:0000256" key="1">
    <source>
        <dbReference type="SAM" id="Phobius"/>
    </source>
</evidence>
<organism evidence="2 3">
    <name type="scientific">Rickenella mellea</name>
    <dbReference type="NCBI Taxonomy" id="50990"/>
    <lineage>
        <taxon>Eukaryota</taxon>
        <taxon>Fungi</taxon>
        <taxon>Dikarya</taxon>
        <taxon>Basidiomycota</taxon>
        <taxon>Agaricomycotina</taxon>
        <taxon>Agaricomycetes</taxon>
        <taxon>Hymenochaetales</taxon>
        <taxon>Rickenellaceae</taxon>
        <taxon>Rickenella</taxon>
    </lineage>
</organism>
<feature type="transmembrane region" description="Helical" evidence="1">
    <location>
        <begin position="12"/>
        <end position="31"/>
    </location>
</feature>
<dbReference type="VEuPathDB" id="FungiDB:BD410DRAFT_175296"/>
<gene>
    <name evidence="2" type="ORF">BD410DRAFT_175296</name>
</gene>
<proteinExistence type="predicted"/>